<name>A0AAV2HRY1_LYMST</name>
<dbReference type="Pfam" id="PF00648">
    <property type="entry name" value="Peptidase_C2"/>
    <property type="match status" value="1"/>
</dbReference>
<reference evidence="9 10" key="1">
    <citation type="submission" date="2024-04" db="EMBL/GenBank/DDBJ databases">
        <authorList>
            <consortium name="Genoscope - CEA"/>
            <person name="William W."/>
        </authorList>
    </citation>
    <scope>NUCLEOTIDE SEQUENCE [LARGE SCALE GENOMIC DNA]</scope>
</reference>
<protein>
    <recommendedName>
        <fullName evidence="8">Calpain catalytic domain-containing protein</fullName>
    </recommendedName>
</protein>
<keyword evidence="10" id="KW-1185">Reference proteome</keyword>
<dbReference type="InterPro" id="IPR022682">
    <property type="entry name" value="Calpain_domain_III"/>
</dbReference>
<dbReference type="SUPFAM" id="SSF49758">
    <property type="entry name" value="Calpain large subunit, middle domain (domain III)"/>
    <property type="match status" value="1"/>
</dbReference>
<sequence>MFLYTMGCTTSHEHSWTKVSPEFALTLSISGDQVSALNEVNLLLQDENLQRTFVVRDDTKNAFPPFPDSIPSNTSKQQQQPLGAKAKGSHSQATGYSGHSFSDFSDASYSYATSTQEEYEDILYSLPPGQVYQDPEFPANNEALYLNPRQQVFGDIQWLRPQEILGDKFYPEFVIDGVTQGDIRQGILGDCWFLSSCAAVSKRKKIMSKIIPKNQALSGPQYKGVVRFFFWRFGQWVQVIIDDRLPTVKRKLIFGRCTHPREFWVPLIEKAYAKLYGCYEALGGGITMDALVDLTGGLAERFELVEHDPSLFRFIHTARRAGGFIACSRKGDWRLSNVADPNGLIPGHAYTIINTLVVNFLCISSMLKFIFQWNYALLKHKMGEEKMVCIRNPWGDGAKWKGSWSDHDVNWQWVDEDVRESILGKLDSAEFWMSFRDFYHQFGEVTICHLSPDFDGDVKNLFILFYFFTFSPGHTEMIWGEWILGKTAGGSRNNLNKFATNDQYLLSLTDMRMNDFASESKQNIVISLMQEHRQISKNVKPMMYQIGFFLYQTSERLYKLPLQYFRFNSEYAKTSFFINYREVSGRFELDPGCYVIIPSTFIEDCPSHFLLRVFGEKRFSLKGPLLSR</sequence>
<dbReference type="SMART" id="SM00230">
    <property type="entry name" value="CysPc"/>
    <property type="match status" value="1"/>
</dbReference>
<dbReference type="Gene3D" id="2.60.120.380">
    <property type="match status" value="1"/>
</dbReference>
<feature type="compositionally biased region" description="Polar residues" evidence="7">
    <location>
        <begin position="70"/>
        <end position="81"/>
    </location>
</feature>
<dbReference type="CDD" id="cd00044">
    <property type="entry name" value="CysPc"/>
    <property type="match status" value="1"/>
</dbReference>
<dbReference type="InterPro" id="IPR022683">
    <property type="entry name" value="Calpain_III"/>
</dbReference>
<gene>
    <name evidence="9" type="ORF">GSLYS_00010208001</name>
</gene>
<dbReference type="PROSITE" id="PS50203">
    <property type="entry name" value="CALPAIN_CAT"/>
    <property type="match status" value="1"/>
</dbReference>
<dbReference type="GO" id="GO:0004198">
    <property type="term" value="F:calcium-dependent cysteine-type endopeptidase activity"/>
    <property type="evidence" value="ECO:0007669"/>
    <property type="project" value="InterPro"/>
</dbReference>
<keyword evidence="2 6" id="KW-0645">Protease</keyword>
<dbReference type="Proteomes" id="UP001497497">
    <property type="component" value="Unassembled WGS sequence"/>
</dbReference>
<dbReference type="PROSITE" id="PS00139">
    <property type="entry name" value="THIOL_PROTEASE_CYS"/>
    <property type="match status" value="1"/>
</dbReference>
<comment type="caution">
    <text evidence="9">The sequence shown here is derived from an EMBL/GenBank/DDBJ whole genome shotgun (WGS) entry which is preliminary data.</text>
</comment>
<feature type="active site" evidence="5 6">
    <location>
        <position position="348"/>
    </location>
</feature>
<dbReference type="PANTHER" id="PTHR10183">
    <property type="entry name" value="CALPAIN"/>
    <property type="match status" value="1"/>
</dbReference>
<dbReference type="Gene3D" id="3.90.70.10">
    <property type="entry name" value="Cysteine proteinases"/>
    <property type="match status" value="1"/>
</dbReference>
<evidence type="ECO:0000313" key="9">
    <source>
        <dbReference type="EMBL" id="CAL1536295.1"/>
    </source>
</evidence>
<accession>A0AAV2HRY1</accession>
<evidence type="ECO:0000256" key="6">
    <source>
        <dbReference type="PROSITE-ProRule" id="PRU00239"/>
    </source>
</evidence>
<proteinExistence type="inferred from homology"/>
<evidence type="ECO:0000256" key="5">
    <source>
        <dbReference type="PIRSR" id="PIRSR622684-1"/>
    </source>
</evidence>
<evidence type="ECO:0000256" key="1">
    <source>
        <dbReference type="ARBA" id="ARBA00007623"/>
    </source>
</evidence>
<dbReference type="GO" id="GO:0006508">
    <property type="term" value="P:proteolysis"/>
    <property type="evidence" value="ECO:0007669"/>
    <property type="project" value="UniProtKB-KW"/>
</dbReference>
<dbReference type="InterPro" id="IPR001300">
    <property type="entry name" value="Peptidase_C2_calpain_cat"/>
</dbReference>
<evidence type="ECO:0000259" key="8">
    <source>
        <dbReference type="PROSITE" id="PS50203"/>
    </source>
</evidence>
<evidence type="ECO:0000256" key="4">
    <source>
        <dbReference type="ARBA" id="ARBA00022807"/>
    </source>
</evidence>
<evidence type="ECO:0000256" key="2">
    <source>
        <dbReference type="ARBA" id="ARBA00022670"/>
    </source>
</evidence>
<evidence type="ECO:0000313" key="10">
    <source>
        <dbReference type="Proteomes" id="UP001497497"/>
    </source>
</evidence>
<organism evidence="9 10">
    <name type="scientific">Lymnaea stagnalis</name>
    <name type="common">Great pond snail</name>
    <name type="synonym">Helix stagnalis</name>
    <dbReference type="NCBI Taxonomy" id="6523"/>
    <lineage>
        <taxon>Eukaryota</taxon>
        <taxon>Metazoa</taxon>
        <taxon>Spiralia</taxon>
        <taxon>Lophotrochozoa</taxon>
        <taxon>Mollusca</taxon>
        <taxon>Gastropoda</taxon>
        <taxon>Heterobranchia</taxon>
        <taxon>Euthyneura</taxon>
        <taxon>Panpulmonata</taxon>
        <taxon>Hygrophila</taxon>
        <taxon>Lymnaeoidea</taxon>
        <taxon>Lymnaeidae</taxon>
        <taxon>Lymnaea</taxon>
    </lineage>
</organism>
<dbReference type="AlphaFoldDB" id="A0AAV2HRY1"/>
<keyword evidence="4 6" id="KW-0788">Thiol protease</keyword>
<dbReference type="InterPro" id="IPR000169">
    <property type="entry name" value="Pept_cys_AS"/>
</dbReference>
<feature type="active site" evidence="5 6">
    <location>
        <position position="191"/>
    </location>
</feature>
<feature type="region of interest" description="Disordered" evidence="7">
    <location>
        <begin position="63"/>
        <end position="94"/>
    </location>
</feature>
<feature type="active site" evidence="5 6">
    <location>
        <position position="392"/>
    </location>
</feature>
<comment type="similarity">
    <text evidence="1">Belongs to the peptidase C2 family.</text>
</comment>
<dbReference type="PANTHER" id="PTHR10183:SF379">
    <property type="entry name" value="CALPAIN-5"/>
    <property type="match status" value="1"/>
</dbReference>
<dbReference type="GO" id="GO:0005737">
    <property type="term" value="C:cytoplasm"/>
    <property type="evidence" value="ECO:0007669"/>
    <property type="project" value="TreeGrafter"/>
</dbReference>
<evidence type="ECO:0000256" key="3">
    <source>
        <dbReference type="ARBA" id="ARBA00022801"/>
    </source>
</evidence>
<dbReference type="InterPro" id="IPR022684">
    <property type="entry name" value="Calpain_cysteine_protease"/>
</dbReference>
<evidence type="ECO:0000256" key="7">
    <source>
        <dbReference type="SAM" id="MobiDB-lite"/>
    </source>
</evidence>
<dbReference type="EMBL" id="CAXITT010000225">
    <property type="protein sequence ID" value="CAL1536295.1"/>
    <property type="molecule type" value="Genomic_DNA"/>
</dbReference>
<dbReference type="SMART" id="SM00720">
    <property type="entry name" value="calpain_III"/>
    <property type="match status" value="1"/>
</dbReference>
<keyword evidence="3 6" id="KW-0378">Hydrolase</keyword>
<dbReference type="InterPro" id="IPR038765">
    <property type="entry name" value="Papain-like_cys_pep_sf"/>
</dbReference>
<dbReference type="Pfam" id="PF01067">
    <property type="entry name" value="Calpain_III"/>
    <property type="match status" value="1"/>
</dbReference>
<dbReference type="InterPro" id="IPR033883">
    <property type="entry name" value="C2_III"/>
</dbReference>
<dbReference type="PRINTS" id="PR00704">
    <property type="entry name" value="CALPAIN"/>
</dbReference>
<dbReference type="InterPro" id="IPR036213">
    <property type="entry name" value="Calpain_III_sf"/>
</dbReference>
<feature type="domain" description="Calpain catalytic" evidence="8">
    <location>
        <begin position="131"/>
        <end position="451"/>
    </location>
</feature>
<dbReference type="CDD" id="cd00214">
    <property type="entry name" value="Calpain_III"/>
    <property type="match status" value="1"/>
</dbReference>
<dbReference type="SUPFAM" id="SSF54001">
    <property type="entry name" value="Cysteine proteinases"/>
    <property type="match status" value="1"/>
</dbReference>